<dbReference type="GO" id="GO:0071949">
    <property type="term" value="F:FAD binding"/>
    <property type="evidence" value="ECO:0007669"/>
    <property type="project" value="InterPro"/>
</dbReference>
<feature type="domain" description="FAD-binding" evidence="3">
    <location>
        <begin position="240"/>
        <end position="278"/>
    </location>
</feature>
<organism evidence="4 5">
    <name type="scientific">Paractinoplanes tereljensis</name>
    <dbReference type="NCBI Taxonomy" id="571912"/>
    <lineage>
        <taxon>Bacteria</taxon>
        <taxon>Bacillati</taxon>
        <taxon>Actinomycetota</taxon>
        <taxon>Actinomycetes</taxon>
        <taxon>Micromonosporales</taxon>
        <taxon>Micromonosporaceae</taxon>
        <taxon>Paractinoplanes</taxon>
    </lineage>
</organism>
<dbReference type="GO" id="GO:0004497">
    <property type="term" value="F:monooxygenase activity"/>
    <property type="evidence" value="ECO:0007669"/>
    <property type="project" value="UniProtKB-KW"/>
</dbReference>
<accession>A0A919TWZ2</accession>
<dbReference type="InterPro" id="IPR050493">
    <property type="entry name" value="FAD-dep_Monooxygenase_BioMet"/>
</dbReference>
<dbReference type="SUPFAM" id="SSF54373">
    <property type="entry name" value="FAD-linked reductases, C-terminal domain"/>
    <property type="match status" value="1"/>
</dbReference>
<evidence type="ECO:0000256" key="2">
    <source>
        <dbReference type="ARBA" id="ARBA00023033"/>
    </source>
</evidence>
<proteinExistence type="predicted"/>
<keyword evidence="2" id="KW-0503">Monooxygenase</keyword>
<keyword evidence="5" id="KW-1185">Reference proteome</keyword>
<comment type="caution">
    <text evidence="4">The sequence shown here is derived from an EMBL/GenBank/DDBJ whole genome shotgun (WGS) entry which is preliminary data.</text>
</comment>
<dbReference type="Proteomes" id="UP000623608">
    <property type="component" value="Unassembled WGS sequence"/>
</dbReference>
<dbReference type="SUPFAM" id="SSF51905">
    <property type="entry name" value="FAD/NAD(P)-binding domain"/>
    <property type="match status" value="1"/>
</dbReference>
<protein>
    <submittedName>
        <fullName evidence="4">Hydroxylase</fullName>
    </submittedName>
</protein>
<dbReference type="Pfam" id="PF01494">
    <property type="entry name" value="FAD_binding_3"/>
    <property type="match status" value="1"/>
</dbReference>
<name>A0A919TWZ2_9ACTN</name>
<keyword evidence="1" id="KW-0560">Oxidoreductase</keyword>
<evidence type="ECO:0000313" key="5">
    <source>
        <dbReference type="Proteomes" id="UP000623608"/>
    </source>
</evidence>
<dbReference type="AlphaFoldDB" id="A0A919TWZ2"/>
<evidence type="ECO:0000259" key="3">
    <source>
        <dbReference type="Pfam" id="PF01494"/>
    </source>
</evidence>
<evidence type="ECO:0000256" key="1">
    <source>
        <dbReference type="ARBA" id="ARBA00023002"/>
    </source>
</evidence>
<gene>
    <name evidence="4" type="ORF">Ate02nite_92830</name>
</gene>
<dbReference type="Pfam" id="PF13450">
    <property type="entry name" value="NAD_binding_8"/>
    <property type="match status" value="1"/>
</dbReference>
<sequence length="364" mass="39525">MDRIAIVGAGIGGLTTAIALARRDIRSVVFERRDALPDEGAGIQIAPNAAAELHELGLGEVFEAAARPSCREIRRWQDNTVISRTDLSRYDTPYYAMRRGALVGALREAAVVFGRRCVSVTDDGALCFADGTGERATAVVGADGLHSAVRGLVVRDELRDSGYVAVRAVLPMETELDRVVVWLGPHRHVVAYPIGRGHLNLVVVGRPGDANVDGWHPAVRDLIDRIERPEVHTLYDRPPAPRWHHGRVVLIGDAAHPMLPFIAQGAAQAIEDAAALARCGGRPDAFRRFEALRRERVGPVADLSRAGAHVYHLPDGDEQRQRDTAMAAAPPGSHDWLYGRRVASLLPSSDTSSTRDASPSFRKI</sequence>
<dbReference type="EMBL" id="BOMY01000061">
    <property type="protein sequence ID" value="GIF26553.1"/>
    <property type="molecule type" value="Genomic_DNA"/>
</dbReference>
<dbReference type="PANTHER" id="PTHR13789:SF309">
    <property type="entry name" value="PUTATIVE (AFU_ORTHOLOGUE AFUA_6G14510)-RELATED"/>
    <property type="match status" value="1"/>
</dbReference>
<evidence type="ECO:0000313" key="4">
    <source>
        <dbReference type="EMBL" id="GIF26553.1"/>
    </source>
</evidence>
<dbReference type="Gene3D" id="3.50.50.60">
    <property type="entry name" value="FAD/NAD(P)-binding domain"/>
    <property type="match status" value="1"/>
</dbReference>
<dbReference type="InterPro" id="IPR036188">
    <property type="entry name" value="FAD/NAD-bd_sf"/>
</dbReference>
<dbReference type="PRINTS" id="PR00420">
    <property type="entry name" value="RNGMNOXGNASE"/>
</dbReference>
<dbReference type="RefSeq" id="WP_203814350.1">
    <property type="nucleotide sequence ID" value="NZ_BOMY01000061.1"/>
</dbReference>
<dbReference type="InterPro" id="IPR002938">
    <property type="entry name" value="FAD-bd"/>
</dbReference>
<dbReference type="PANTHER" id="PTHR13789">
    <property type="entry name" value="MONOOXYGENASE"/>
    <property type="match status" value="1"/>
</dbReference>
<reference evidence="4" key="1">
    <citation type="submission" date="2021-01" db="EMBL/GenBank/DDBJ databases">
        <title>Whole genome shotgun sequence of Actinoplanes tereljensis NBRC 105297.</title>
        <authorList>
            <person name="Komaki H."/>
            <person name="Tamura T."/>
        </authorList>
    </citation>
    <scope>NUCLEOTIDE SEQUENCE</scope>
    <source>
        <strain evidence="4">NBRC 105297</strain>
    </source>
</reference>